<name>A0ABR1WWK9_9PEZI</name>
<evidence type="ECO:0000313" key="3">
    <source>
        <dbReference type="Proteomes" id="UP001433268"/>
    </source>
</evidence>
<dbReference type="Proteomes" id="UP001433268">
    <property type="component" value="Unassembled WGS sequence"/>
</dbReference>
<organism evidence="2 3">
    <name type="scientific">Apiospora hydei</name>
    <dbReference type="NCBI Taxonomy" id="1337664"/>
    <lineage>
        <taxon>Eukaryota</taxon>
        <taxon>Fungi</taxon>
        <taxon>Dikarya</taxon>
        <taxon>Ascomycota</taxon>
        <taxon>Pezizomycotina</taxon>
        <taxon>Sordariomycetes</taxon>
        <taxon>Xylariomycetidae</taxon>
        <taxon>Amphisphaeriales</taxon>
        <taxon>Apiosporaceae</taxon>
        <taxon>Apiospora</taxon>
    </lineage>
</organism>
<gene>
    <name evidence="2" type="ORF">PG997_002487</name>
</gene>
<evidence type="ECO:0000256" key="1">
    <source>
        <dbReference type="SAM" id="SignalP"/>
    </source>
</evidence>
<proteinExistence type="predicted"/>
<reference evidence="2 3" key="1">
    <citation type="submission" date="2023-01" db="EMBL/GenBank/DDBJ databases">
        <title>Analysis of 21 Apiospora genomes using comparative genomics revels a genus with tremendous synthesis potential of carbohydrate active enzymes and secondary metabolites.</title>
        <authorList>
            <person name="Sorensen T."/>
        </authorList>
    </citation>
    <scope>NUCLEOTIDE SEQUENCE [LARGE SCALE GENOMIC DNA]</scope>
    <source>
        <strain evidence="2 3">CBS 114990</strain>
    </source>
</reference>
<dbReference type="GeneID" id="92039862"/>
<feature type="signal peptide" evidence="1">
    <location>
        <begin position="1"/>
        <end position="25"/>
    </location>
</feature>
<keyword evidence="3" id="KW-1185">Reference proteome</keyword>
<protein>
    <submittedName>
        <fullName evidence="2">Uncharacterized protein</fullName>
    </submittedName>
</protein>
<feature type="chain" id="PRO_5046500600" evidence="1">
    <location>
        <begin position="26"/>
        <end position="291"/>
    </location>
</feature>
<sequence>MYYYTFASVFALGCLPVALLPTAAAQDLPATLAGCKDVSCPMTDGKDYTCTVTDDKFNGVGLTRIADAPQALEGLTIVKGVQVQAEGPDDDHNDEKREDRHFKSVYYLGTPADVQLQDLNGCAVVFQGVAPPFSADGNRKTTQGTCADSISRGCIENLTERLRNLSGNSSCSSGLGPYSINSLSDLSPITEAQNGSSDCWPVLPKNDGLAVIADFTVKGGYDSEALNQIMFGVTPVLTVFFENNQTTTSQMTCVKVIEDVEVKEDDQSAAALVSYAPLVAVTTLVAMLWSL</sequence>
<dbReference type="EMBL" id="JAQQWN010000004">
    <property type="protein sequence ID" value="KAK8087526.1"/>
    <property type="molecule type" value="Genomic_DNA"/>
</dbReference>
<dbReference type="RefSeq" id="XP_066670420.1">
    <property type="nucleotide sequence ID" value="XM_066806802.1"/>
</dbReference>
<accession>A0ABR1WWK9</accession>
<keyword evidence="1" id="KW-0732">Signal</keyword>
<comment type="caution">
    <text evidence="2">The sequence shown here is derived from an EMBL/GenBank/DDBJ whole genome shotgun (WGS) entry which is preliminary data.</text>
</comment>
<evidence type="ECO:0000313" key="2">
    <source>
        <dbReference type="EMBL" id="KAK8087526.1"/>
    </source>
</evidence>